<name>A0A1S7NTG3_AGRTU</name>
<evidence type="ECO:0000313" key="2">
    <source>
        <dbReference type="Proteomes" id="UP000191897"/>
    </source>
</evidence>
<proteinExistence type="predicted"/>
<protein>
    <submittedName>
        <fullName evidence="1">Uncharacterized protein</fullName>
    </submittedName>
</protein>
<reference evidence="1 2" key="1">
    <citation type="submission" date="2016-01" db="EMBL/GenBank/DDBJ databases">
        <authorList>
            <person name="Oliw E.H."/>
        </authorList>
    </citation>
    <scope>NUCLEOTIDE SEQUENCE [LARGE SCALE GENOMIC DNA]</scope>
    <source>
        <strain evidence="1 2">Kerr 14</strain>
    </source>
</reference>
<dbReference type="EMBL" id="FBWC01000004">
    <property type="protein sequence ID" value="CUX11422.1"/>
    <property type="molecule type" value="Genomic_DNA"/>
</dbReference>
<organism evidence="1 2">
    <name type="scientific">Agrobacterium tumefaciens str. Kerr 14</name>
    <dbReference type="NCBI Taxonomy" id="1183424"/>
    <lineage>
        <taxon>Bacteria</taxon>
        <taxon>Pseudomonadati</taxon>
        <taxon>Pseudomonadota</taxon>
        <taxon>Alphaproteobacteria</taxon>
        <taxon>Hyphomicrobiales</taxon>
        <taxon>Rhizobiaceae</taxon>
        <taxon>Rhizobium/Agrobacterium group</taxon>
        <taxon>Agrobacterium</taxon>
        <taxon>Agrobacterium tumefaciens complex</taxon>
    </lineage>
</organism>
<accession>A0A1S7NTG3</accession>
<dbReference type="Proteomes" id="UP000191897">
    <property type="component" value="Unassembled WGS sequence"/>
</dbReference>
<evidence type="ECO:0000313" key="1">
    <source>
        <dbReference type="EMBL" id="CUX11422.1"/>
    </source>
</evidence>
<gene>
    <name evidence="1" type="ORF">AGR4C_Cc120218</name>
</gene>
<sequence length="55" mass="6472">MPPRQRQPGWYHGHLYDLAIDQLQRLDVMPKHCTSCVSARTVILSKQQRRHGLTF</sequence>
<dbReference type="AlphaFoldDB" id="A0A1S7NTG3"/>